<sequence>MVAMSRYCLQQLVPRIHSLMIQSETVADAVHALADGKPADLSAGMNAIAAELDRCGIILRGHARSSLRVTGMIRMSEQRLWGALASELDRTEGTDGPIMRACARIETLAFDLAMAVDELMEGDDDLSLATRNKICDILIRVSSDAGIGTITNNERSHLIDVLCDRLGDIRVIMESLTDERRVLRDMSVEVERALSIATDASAQSVVTGRLEDLFRELDGQFSKMASDYRKLARKTARPAGRQAALDRVTTDARHWHQAMQAVHEPMSLSDIEPDPSVQLRTPPRKRPGLASQLRA</sequence>
<comment type="caution">
    <text evidence="2">The sequence shown here is derived from an EMBL/GenBank/DDBJ whole genome shotgun (WGS) entry which is preliminary data.</text>
</comment>
<feature type="region of interest" description="Disordered" evidence="1">
    <location>
        <begin position="264"/>
        <end position="295"/>
    </location>
</feature>
<dbReference type="Proteomes" id="UP000478183">
    <property type="component" value="Unassembled WGS sequence"/>
</dbReference>
<organism evidence="2 3">
    <name type="scientific">Paracoccus aestuariivivens</name>
    <dbReference type="NCBI Taxonomy" id="1820333"/>
    <lineage>
        <taxon>Bacteria</taxon>
        <taxon>Pseudomonadati</taxon>
        <taxon>Pseudomonadota</taxon>
        <taxon>Alphaproteobacteria</taxon>
        <taxon>Rhodobacterales</taxon>
        <taxon>Paracoccaceae</taxon>
        <taxon>Paracoccus</taxon>
    </lineage>
</organism>
<accession>A0A6L6J6L9</accession>
<keyword evidence="3" id="KW-1185">Reference proteome</keyword>
<gene>
    <name evidence="2" type="ORF">GL286_03845</name>
</gene>
<evidence type="ECO:0000313" key="2">
    <source>
        <dbReference type="EMBL" id="MTH76858.1"/>
    </source>
</evidence>
<dbReference type="RefSeq" id="WP_211596169.1">
    <property type="nucleotide sequence ID" value="NZ_WMIE01000001.1"/>
</dbReference>
<evidence type="ECO:0000313" key="3">
    <source>
        <dbReference type="Proteomes" id="UP000478183"/>
    </source>
</evidence>
<protein>
    <submittedName>
        <fullName evidence="2">Uncharacterized protein</fullName>
    </submittedName>
</protein>
<evidence type="ECO:0000256" key="1">
    <source>
        <dbReference type="SAM" id="MobiDB-lite"/>
    </source>
</evidence>
<proteinExistence type="predicted"/>
<reference evidence="2 3" key="1">
    <citation type="submission" date="2019-11" db="EMBL/GenBank/DDBJ databases">
        <authorList>
            <person name="Dong K."/>
        </authorList>
    </citation>
    <scope>NUCLEOTIDE SEQUENCE [LARGE SCALE GENOMIC DNA]</scope>
    <source>
        <strain evidence="2 3">NBRC 111993</strain>
    </source>
</reference>
<dbReference type="EMBL" id="WMIE01000001">
    <property type="protein sequence ID" value="MTH76858.1"/>
    <property type="molecule type" value="Genomic_DNA"/>
</dbReference>
<name>A0A6L6J6L9_9RHOB</name>
<dbReference type="AlphaFoldDB" id="A0A6L6J6L9"/>